<organism evidence="2 3">
    <name type="scientific">Candidatus Ornithocaccomicrobium faecavium</name>
    <dbReference type="NCBI Taxonomy" id="2840890"/>
    <lineage>
        <taxon>Bacteria</taxon>
        <taxon>Bacillati</taxon>
        <taxon>Bacillota</taxon>
        <taxon>Clostridia</taxon>
        <taxon>Candidatus Ornithocaccomicrobium</taxon>
    </lineage>
</organism>
<dbReference type="Gene3D" id="3.20.20.80">
    <property type="entry name" value="Glycosidases"/>
    <property type="match status" value="1"/>
</dbReference>
<comment type="caution">
    <text evidence="2">The sequence shown here is derived from an EMBL/GenBank/DDBJ whole genome shotgun (WGS) entry which is preliminary data.</text>
</comment>
<accession>A0A9D1TBZ2</accession>
<reference evidence="2" key="1">
    <citation type="submission" date="2020-10" db="EMBL/GenBank/DDBJ databases">
        <authorList>
            <person name="Gilroy R."/>
        </authorList>
    </citation>
    <scope>NUCLEOTIDE SEQUENCE</scope>
    <source>
        <strain evidence="2">CHK183-6373</strain>
    </source>
</reference>
<evidence type="ECO:0000313" key="2">
    <source>
        <dbReference type="EMBL" id="HIV27399.1"/>
    </source>
</evidence>
<dbReference type="AlphaFoldDB" id="A0A9D1TBZ2"/>
<sequence>MYESRLHATNGVVSLALDARNAELLELVNERTADNVIKSNCYPQAISPFVLEIPREGGGLRRLCPPRYAQILRDPSLAPDIRVEQEERSARVRIDYPAVVEGDARRDVRVQVEIRLPEGDCRTQWKISLENGLEEEIQRVQFPCLGGIYLGDTWEDDEIVLPDNAGLRVKNPVRRLAEPPRVVHWKWQEYCYGYGLNGPCGGKDERGSHVLEYRYSGSGSMLWTDLFDVGENAGLYLTCRNDGLRLKAIRCETFGEERPGMGVAIVHFPCLQGGARWEGEPCVLALHEGDWHWAADDYRAWRTGLPQAIPRRHRPEWFEKSAGLVAHYDFKYQGGGVVHRFRDIPDLLLQARAMGMNHLLISGWNFDGFDHGFPQYWPDPELGSEQELREAVHKVREMGGHLAFYINSRLCNTKYADRQDCIRRSAIMRRDGSLSIERYGAADLSFACMCNQDTAWRDEFVGVVNYLTHDIGADSMYLDQLAMARGELCYHPGHAEHAGDPAGWNQGYEKMLAQMRADYDEGGMALLYEGVSDIHGWGASGQLISTMFSLNSGSYPELYKYTFPEQILVDMMNPRRNSGMRAEHVARRSTFLLYRAFVTGSYFWVYDLEMDNTFRRDPEQYARLQKTVALRNAWLAAYGQGTFRDTVGLGACAPGMLAKRFALEGGALVAWANEKRMADAFIDVYWLGDQLPKAVARTYHCPQEERPIRQEILPHGQGAIVRLYPEVEDELGVAILR</sequence>
<dbReference type="EMBL" id="DVOT01000098">
    <property type="protein sequence ID" value="HIV27399.1"/>
    <property type="molecule type" value="Genomic_DNA"/>
</dbReference>
<evidence type="ECO:0000259" key="1">
    <source>
        <dbReference type="Pfam" id="PF19773"/>
    </source>
</evidence>
<feature type="domain" description="DUF6259" evidence="1">
    <location>
        <begin position="283"/>
        <end position="527"/>
    </location>
</feature>
<name>A0A9D1TBZ2_9FIRM</name>
<protein>
    <recommendedName>
        <fullName evidence="1">DUF6259 domain-containing protein</fullName>
    </recommendedName>
</protein>
<reference evidence="2" key="2">
    <citation type="journal article" date="2021" name="PeerJ">
        <title>Extensive microbial diversity within the chicken gut microbiome revealed by metagenomics and culture.</title>
        <authorList>
            <person name="Gilroy R."/>
            <person name="Ravi A."/>
            <person name="Getino M."/>
            <person name="Pursley I."/>
            <person name="Horton D.L."/>
            <person name="Alikhan N.F."/>
            <person name="Baker D."/>
            <person name="Gharbi K."/>
            <person name="Hall N."/>
            <person name="Watson M."/>
            <person name="Adriaenssens E.M."/>
            <person name="Foster-Nyarko E."/>
            <person name="Jarju S."/>
            <person name="Secka A."/>
            <person name="Antonio M."/>
            <person name="Oren A."/>
            <person name="Chaudhuri R.R."/>
            <person name="La Ragione R."/>
            <person name="Hildebrand F."/>
            <person name="Pallen M.J."/>
        </authorList>
    </citation>
    <scope>NUCLEOTIDE SEQUENCE</scope>
    <source>
        <strain evidence="2">CHK183-6373</strain>
    </source>
</reference>
<evidence type="ECO:0000313" key="3">
    <source>
        <dbReference type="Proteomes" id="UP000886884"/>
    </source>
</evidence>
<proteinExistence type="predicted"/>
<dbReference type="Proteomes" id="UP000886884">
    <property type="component" value="Unassembled WGS sequence"/>
</dbReference>
<dbReference type="InterPro" id="IPR046226">
    <property type="entry name" value="DUF6259"/>
</dbReference>
<dbReference type="Pfam" id="PF19773">
    <property type="entry name" value="DUF6259"/>
    <property type="match status" value="1"/>
</dbReference>
<gene>
    <name evidence="2" type="ORF">IAA64_05490</name>
</gene>